<keyword evidence="3" id="KW-1133">Transmembrane helix</keyword>
<dbReference type="EMBL" id="CP002580">
    <property type="protein sequence ID" value="AJK45867.1"/>
    <property type="molecule type" value="Genomic_DNA"/>
</dbReference>
<evidence type="ECO:0000259" key="4">
    <source>
        <dbReference type="PROSITE" id="PS51123"/>
    </source>
</evidence>
<dbReference type="Gene3D" id="1.25.40.590">
    <property type="entry name" value="Type IV / VI secretion system, DotU"/>
    <property type="match status" value="1"/>
</dbReference>
<accession>A0A0B6RKR4</accession>
<dbReference type="GO" id="GO:0016020">
    <property type="term" value="C:membrane"/>
    <property type="evidence" value="ECO:0007669"/>
    <property type="project" value="UniProtKB-UniRule"/>
</dbReference>
<reference evidence="5 6" key="2">
    <citation type="journal article" date="2016" name="Appl. Microbiol. Biotechnol.">
        <title>Mutations improving production and secretion of extracellular lipase by Burkholderia glumae PG1.</title>
        <authorList>
            <person name="Knapp A."/>
            <person name="Voget S."/>
            <person name="Gao R."/>
            <person name="Zaburannyi N."/>
            <person name="Krysciak D."/>
            <person name="Breuer M."/>
            <person name="Hauer B."/>
            <person name="Streit W.R."/>
            <person name="Muller R."/>
            <person name="Daniel R."/>
            <person name="Jaeger K.E."/>
        </authorList>
    </citation>
    <scope>NUCLEOTIDE SEQUENCE [LARGE SCALE GENOMIC DNA]</scope>
    <source>
        <strain evidence="5 6">PG1</strain>
    </source>
</reference>
<evidence type="ECO:0000313" key="5">
    <source>
        <dbReference type="EMBL" id="AJK45867.1"/>
    </source>
</evidence>
<dbReference type="PANTHER" id="PTHR30329:SF19">
    <property type="entry name" value="OUTER MEMBRANE PROTEIN, OMPA FAMILY"/>
    <property type="match status" value="1"/>
</dbReference>
<name>A0A0B6RKR4_BURPL</name>
<proteinExistence type="predicted"/>
<keyword evidence="1 3" id="KW-0472">Membrane</keyword>
<keyword evidence="6" id="KW-1185">Reference proteome</keyword>
<feature type="compositionally biased region" description="Basic and acidic residues" evidence="2">
    <location>
        <begin position="22"/>
        <end position="34"/>
    </location>
</feature>
<evidence type="ECO:0000256" key="3">
    <source>
        <dbReference type="SAM" id="Phobius"/>
    </source>
</evidence>
<dbReference type="Pfam" id="PF00691">
    <property type="entry name" value="OmpA"/>
    <property type="match status" value="1"/>
</dbReference>
<dbReference type="PANTHER" id="PTHR30329">
    <property type="entry name" value="STATOR ELEMENT OF FLAGELLAR MOTOR COMPLEX"/>
    <property type="match status" value="1"/>
</dbReference>
<keyword evidence="3" id="KW-0812">Transmembrane</keyword>
<dbReference type="AlphaFoldDB" id="A0A0B6RKR4"/>
<dbReference type="NCBIfam" id="TIGR03349">
    <property type="entry name" value="IV_VI_DotU"/>
    <property type="match status" value="1"/>
</dbReference>
<sequence>MSTPRKSSLPAGVADVSPDGEETLREALNRKDDPPVTQNIAPPEVFEQRLAKVKALPNPLLEASRVLLRAQADMPEGLESKDAIVLLRKLLMEEVRVFEKLCEQANIRRDHMIGASYCLCTALDEAATQTAWGREGSSAIEWIQGGLAITFHADLKGGDKVYLLIGRLLEDPDEHRDLLEVIYRILSLGFEGRYRGVTDGKRKHDAIRQRLYNVITSQREPVPLTLSPRWQSTAKGKRLSFTDFPVWISVTVLSVILLGLFGWFKYELFSRSADVQRQIADLARMTTPPAPRPEPPPASQSQLHLKPLLKNEIAAGTVSVTEDARHSVVTFRGDTMFKPGGTSVQASMNPLIAKIAGEIVKVPGKVTIIGYTDSVPIRSRHFASNQALSEERATQVMQMLQAAGVPANRLEAVGKGEADPVGDNRTAQGRAQNRRVAIDVAR</sequence>
<dbReference type="InterPro" id="IPR036737">
    <property type="entry name" value="OmpA-like_sf"/>
</dbReference>
<dbReference type="Pfam" id="PF09850">
    <property type="entry name" value="DotU"/>
    <property type="match status" value="1"/>
</dbReference>
<dbReference type="NCBIfam" id="NF038228">
    <property type="entry name" value="IcmH_DotU_IVB"/>
    <property type="match status" value="1"/>
</dbReference>
<evidence type="ECO:0000256" key="2">
    <source>
        <dbReference type="SAM" id="MobiDB-lite"/>
    </source>
</evidence>
<dbReference type="KEGG" id="bgp:BGL_1c13470"/>
<feature type="region of interest" description="Disordered" evidence="2">
    <location>
        <begin position="1"/>
        <end position="42"/>
    </location>
</feature>
<gene>
    <name evidence="5" type="primary">dotU2</name>
    <name evidence="5" type="ORF">BGL_1c13470</name>
</gene>
<protein>
    <submittedName>
        <fullName evidence="5">Type VI secretion system inner membrane protein, DotU family</fullName>
    </submittedName>
</protein>
<feature type="region of interest" description="Disordered" evidence="2">
    <location>
        <begin position="415"/>
        <end position="434"/>
    </location>
</feature>
<dbReference type="Gene3D" id="3.30.1330.60">
    <property type="entry name" value="OmpA-like domain"/>
    <property type="match status" value="1"/>
</dbReference>
<reference evidence="6" key="1">
    <citation type="submission" date="2011-03" db="EMBL/GenBank/DDBJ databases">
        <authorList>
            <person name="Voget S."/>
            <person name="Streit W.R."/>
            <person name="Jaeger K.E."/>
            <person name="Daniel R."/>
        </authorList>
    </citation>
    <scope>NUCLEOTIDE SEQUENCE [LARGE SCALE GENOMIC DNA]</scope>
    <source>
        <strain evidence="6">PG1</strain>
    </source>
</reference>
<dbReference type="InterPro" id="IPR017732">
    <property type="entry name" value="T4/T6SS_DotU"/>
</dbReference>
<dbReference type="NCBIfam" id="TIGR03350">
    <property type="entry name" value="type_VI_ompA"/>
    <property type="match status" value="1"/>
</dbReference>
<dbReference type="CDD" id="cd07185">
    <property type="entry name" value="OmpA_C-like"/>
    <property type="match status" value="1"/>
</dbReference>
<dbReference type="InterPro" id="IPR050330">
    <property type="entry name" value="Bact_OuterMem_StrucFunc"/>
</dbReference>
<feature type="domain" description="OmpA-like" evidence="4">
    <location>
        <begin position="324"/>
        <end position="442"/>
    </location>
</feature>
<dbReference type="InterPro" id="IPR006665">
    <property type="entry name" value="OmpA-like"/>
</dbReference>
<organism evidence="5 6">
    <name type="scientific">Burkholderia plantarii</name>
    <dbReference type="NCBI Taxonomy" id="41899"/>
    <lineage>
        <taxon>Bacteria</taxon>
        <taxon>Pseudomonadati</taxon>
        <taxon>Pseudomonadota</taxon>
        <taxon>Betaproteobacteria</taxon>
        <taxon>Burkholderiales</taxon>
        <taxon>Burkholderiaceae</taxon>
        <taxon>Burkholderia</taxon>
    </lineage>
</organism>
<dbReference type="InterPro" id="IPR038522">
    <property type="entry name" value="T4/T6SS_DotU_sf"/>
</dbReference>
<dbReference type="PROSITE" id="PS51123">
    <property type="entry name" value="OMPA_2"/>
    <property type="match status" value="1"/>
</dbReference>
<dbReference type="Proteomes" id="UP000031838">
    <property type="component" value="Chromosome 1"/>
</dbReference>
<dbReference type="NCBIfam" id="NF005999">
    <property type="entry name" value="PRK08126.1"/>
    <property type="match status" value="1"/>
</dbReference>
<dbReference type="SUPFAM" id="SSF103088">
    <property type="entry name" value="OmpA-like"/>
    <property type="match status" value="1"/>
</dbReference>
<dbReference type="RefSeq" id="WP_080937105.1">
    <property type="nucleotide sequence ID" value="NZ_CP002580.1"/>
</dbReference>
<evidence type="ECO:0000256" key="1">
    <source>
        <dbReference type="PROSITE-ProRule" id="PRU00473"/>
    </source>
</evidence>
<dbReference type="InterPro" id="IPR017733">
    <property type="entry name" value="OmpA-like_dom_proteobacteria"/>
</dbReference>
<feature type="transmembrane region" description="Helical" evidence="3">
    <location>
        <begin position="244"/>
        <end position="264"/>
    </location>
</feature>
<evidence type="ECO:0000313" key="6">
    <source>
        <dbReference type="Proteomes" id="UP000031838"/>
    </source>
</evidence>
<dbReference type="HOGENOM" id="CLU_041790_0_0_4"/>